<keyword evidence="3" id="KW-1185">Reference proteome</keyword>
<evidence type="ECO:0000259" key="1">
    <source>
        <dbReference type="Pfam" id="PF13456"/>
    </source>
</evidence>
<protein>
    <recommendedName>
        <fullName evidence="1">RNase H type-1 domain-containing protein</fullName>
    </recommendedName>
</protein>
<dbReference type="InterPro" id="IPR002156">
    <property type="entry name" value="RNaseH_domain"/>
</dbReference>
<dbReference type="GO" id="GO:0003676">
    <property type="term" value="F:nucleic acid binding"/>
    <property type="evidence" value="ECO:0007669"/>
    <property type="project" value="InterPro"/>
</dbReference>
<organism evidence="2 3">
    <name type="scientific">Quercus rubra</name>
    <name type="common">Northern red oak</name>
    <name type="synonym">Quercus borealis</name>
    <dbReference type="NCBI Taxonomy" id="3512"/>
    <lineage>
        <taxon>Eukaryota</taxon>
        <taxon>Viridiplantae</taxon>
        <taxon>Streptophyta</taxon>
        <taxon>Embryophyta</taxon>
        <taxon>Tracheophyta</taxon>
        <taxon>Spermatophyta</taxon>
        <taxon>Magnoliopsida</taxon>
        <taxon>eudicotyledons</taxon>
        <taxon>Gunneridae</taxon>
        <taxon>Pentapetalae</taxon>
        <taxon>rosids</taxon>
        <taxon>fabids</taxon>
        <taxon>Fagales</taxon>
        <taxon>Fagaceae</taxon>
        <taxon>Quercus</taxon>
    </lineage>
</organism>
<name>A0AAN7FSL8_QUERU</name>
<sequence length="209" mass="24313">MGGGVWKTLWKLKVPNKIKVFGWWACRSILPTWDIWVGCSARLQKWHVGQDGMLKLWDELIARLTIDELELFLVQAWIIWNQRNAMIHGKQLQAPGVLNRRVEDYMEEFRRAQSRLVTRPLSLKLFNWRPPPLNHFKLNFDAAIFKDEEAFGFGAIIQNELGEVMAAFSGKGPSVSCSEEAEILACRRAVEFALEALWRWWLKETISRS</sequence>
<feature type="domain" description="RNase H type-1" evidence="1">
    <location>
        <begin position="139"/>
        <end position="198"/>
    </location>
</feature>
<dbReference type="EMBL" id="JAXUIC010000003">
    <property type="protein sequence ID" value="KAK4595370.1"/>
    <property type="molecule type" value="Genomic_DNA"/>
</dbReference>
<dbReference type="GO" id="GO:0004523">
    <property type="term" value="F:RNA-DNA hybrid ribonuclease activity"/>
    <property type="evidence" value="ECO:0007669"/>
    <property type="project" value="InterPro"/>
</dbReference>
<accession>A0AAN7FSL8</accession>
<reference evidence="2 3" key="1">
    <citation type="journal article" date="2023" name="G3 (Bethesda)">
        <title>A haplotype-resolved chromosome-scale genome for Quercus rubra L. provides insights into the genetics of adaptive traits for red oak species.</title>
        <authorList>
            <person name="Kapoor B."/>
            <person name="Jenkins J."/>
            <person name="Schmutz J."/>
            <person name="Zhebentyayeva T."/>
            <person name="Kuelheim C."/>
            <person name="Coggeshall M."/>
            <person name="Heim C."/>
            <person name="Lasky J.R."/>
            <person name="Leites L."/>
            <person name="Islam-Faridi N."/>
            <person name="Romero-Severson J."/>
            <person name="DeLeo V.L."/>
            <person name="Lucas S.M."/>
            <person name="Lazic D."/>
            <person name="Gailing O."/>
            <person name="Carlson J."/>
            <person name="Staton M."/>
        </authorList>
    </citation>
    <scope>NUCLEOTIDE SEQUENCE [LARGE SCALE GENOMIC DNA]</scope>
    <source>
        <strain evidence="2">Pseudo-F2</strain>
    </source>
</reference>
<evidence type="ECO:0000313" key="3">
    <source>
        <dbReference type="Proteomes" id="UP001324115"/>
    </source>
</evidence>
<proteinExistence type="predicted"/>
<dbReference type="InterPro" id="IPR052929">
    <property type="entry name" value="RNase_H-like_EbsB-rel"/>
</dbReference>
<gene>
    <name evidence="2" type="ORF">RGQ29_013717</name>
</gene>
<dbReference type="PANTHER" id="PTHR47074:SF48">
    <property type="entry name" value="POLYNUCLEOTIDYL TRANSFERASE, RIBONUCLEASE H-LIKE SUPERFAMILY PROTEIN"/>
    <property type="match status" value="1"/>
</dbReference>
<comment type="caution">
    <text evidence="2">The sequence shown here is derived from an EMBL/GenBank/DDBJ whole genome shotgun (WGS) entry which is preliminary data.</text>
</comment>
<evidence type="ECO:0000313" key="2">
    <source>
        <dbReference type="EMBL" id="KAK4595370.1"/>
    </source>
</evidence>
<dbReference type="Proteomes" id="UP001324115">
    <property type="component" value="Unassembled WGS sequence"/>
</dbReference>
<dbReference type="Pfam" id="PF13456">
    <property type="entry name" value="RVT_3"/>
    <property type="match status" value="1"/>
</dbReference>
<dbReference type="PANTHER" id="PTHR47074">
    <property type="entry name" value="BNAC02G40300D PROTEIN"/>
    <property type="match status" value="1"/>
</dbReference>
<dbReference type="AlphaFoldDB" id="A0AAN7FSL8"/>